<sequence>MAEARGESMITRVNRVLHAFDEDHDSLTISELAHRAGLPVATAHRIASEMVAERMLDRDGQRYSIGTGLWERGELAAVSLRFREIALPYLLSLYEASGENVHLAILDEGEALYAMRLVGQRSVPTISRMGGRLPLHTTGVGKSLLAFQDDDFLDAFFARPLRRATVHSRVDEQALRAELAEIRRSGFSMAHQEMTLGNASVAVPIFVSDGPPYAAVGLVSHLNRADMRRMVPLLKEAASGISDALGVSLDGGRRRWRDLFHTAVRWR</sequence>
<keyword evidence="1" id="KW-0805">Transcription regulation</keyword>
<feature type="domain" description="HTH iclR-type" evidence="4">
    <location>
        <begin position="7"/>
        <end position="67"/>
    </location>
</feature>
<dbReference type="InterPro" id="IPR029016">
    <property type="entry name" value="GAF-like_dom_sf"/>
</dbReference>
<keyword evidence="7" id="KW-1185">Reference proteome</keyword>
<dbReference type="GO" id="GO:0003677">
    <property type="term" value="F:DNA binding"/>
    <property type="evidence" value="ECO:0007669"/>
    <property type="project" value="UniProtKB-KW"/>
</dbReference>
<evidence type="ECO:0000256" key="1">
    <source>
        <dbReference type="ARBA" id="ARBA00023015"/>
    </source>
</evidence>
<dbReference type="Pfam" id="PF01614">
    <property type="entry name" value="IclR_C"/>
    <property type="match status" value="1"/>
</dbReference>
<dbReference type="RefSeq" id="WP_108998437.1">
    <property type="nucleotide sequence ID" value="NZ_QEEX01000002.1"/>
</dbReference>
<dbReference type="SUPFAM" id="SSF55781">
    <property type="entry name" value="GAF domain-like"/>
    <property type="match status" value="1"/>
</dbReference>
<keyword evidence="3" id="KW-0804">Transcription</keyword>
<evidence type="ECO:0000256" key="2">
    <source>
        <dbReference type="ARBA" id="ARBA00023125"/>
    </source>
</evidence>
<accession>A0A2U1SXB7</accession>
<dbReference type="PANTHER" id="PTHR30136">
    <property type="entry name" value="HELIX-TURN-HELIX TRANSCRIPTIONAL REGULATOR, ICLR FAMILY"/>
    <property type="match status" value="1"/>
</dbReference>
<dbReference type="Gene3D" id="3.30.450.40">
    <property type="match status" value="1"/>
</dbReference>
<evidence type="ECO:0000313" key="6">
    <source>
        <dbReference type="EMBL" id="PWB96232.1"/>
    </source>
</evidence>
<organism evidence="6 7">
    <name type="scientific">Homoserinimonas hongtaonis</name>
    <dbReference type="NCBI Taxonomy" id="2079791"/>
    <lineage>
        <taxon>Bacteria</taxon>
        <taxon>Bacillati</taxon>
        <taxon>Actinomycetota</taxon>
        <taxon>Actinomycetes</taxon>
        <taxon>Micrococcales</taxon>
        <taxon>Microbacteriaceae</taxon>
        <taxon>Homoserinimonas</taxon>
    </lineage>
</organism>
<dbReference type="InterPro" id="IPR050707">
    <property type="entry name" value="HTH_MetabolicPath_Reg"/>
</dbReference>
<name>A0A2U1SXB7_9MICO</name>
<dbReference type="InterPro" id="IPR014757">
    <property type="entry name" value="Tscrpt_reg_IclR_C"/>
</dbReference>
<evidence type="ECO:0000256" key="3">
    <source>
        <dbReference type="ARBA" id="ARBA00023163"/>
    </source>
</evidence>
<evidence type="ECO:0000313" key="7">
    <source>
        <dbReference type="Proteomes" id="UP000244978"/>
    </source>
</evidence>
<keyword evidence="2" id="KW-0238">DNA-binding</keyword>
<dbReference type="SUPFAM" id="SSF46785">
    <property type="entry name" value="Winged helix' DNA-binding domain"/>
    <property type="match status" value="1"/>
</dbReference>
<dbReference type="PROSITE" id="PS51077">
    <property type="entry name" value="HTH_ICLR"/>
    <property type="match status" value="1"/>
</dbReference>
<protein>
    <submittedName>
        <fullName evidence="6">IclR family transcriptional regulator</fullName>
    </submittedName>
</protein>
<reference evidence="7" key="1">
    <citation type="submission" date="2018-04" db="EMBL/GenBank/DDBJ databases">
        <authorList>
            <person name="Liu S."/>
            <person name="Wang Z."/>
            <person name="Li J."/>
        </authorList>
    </citation>
    <scope>NUCLEOTIDE SEQUENCE [LARGE SCALE GENOMIC DNA]</scope>
    <source>
        <strain evidence="7">S1194</strain>
    </source>
</reference>
<feature type="domain" description="IclR-ED" evidence="5">
    <location>
        <begin position="68"/>
        <end position="247"/>
    </location>
</feature>
<evidence type="ECO:0000259" key="4">
    <source>
        <dbReference type="PROSITE" id="PS51077"/>
    </source>
</evidence>
<dbReference type="GO" id="GO:0045892">
    <property type="term" value="P:negative regulation of DNA-templated transcription"/>
    <property type="evidence" value="ECO:0007669"/>
    <property type="project" value="TreeGrafter"/>
</dbReference>
<proteinExistence type="predicted"/>
<dbReference type="PANTHER" id="PTHR30136:SF24">
    <property type="entry name" value="HTH-TYPE TRANSCRIPTIONAL REPRESSOR ALLR"/>
    <property type="match status" value="1"/>
</dbReference>
<dbReference type="SMART" id="SM00346">
    <property type="entry name" value="HTH_ICLR"/>
    <property type="match status" value="1"/>
</dbReference>
<gene>
    <name evidence="6" type="ORF">DF220_12770</name>
</gene>
<comment type="caution">
    <text evidence="6">The sequence shown here is derived from an EMBL/GenBank/DDBJ whole genome shotgun (WGS) entry which is preliminary data.</text>
</comment>
<dbReference type="GO" id="GO:0003700">
    <property type="term" value="F:DNA-binding transcription factor activity"/>
    <property type="evidence" value="ECO:0007669"/>
    <property type="project" value="TreeGrafter"/>
</dbReference>
<dbReference type="Proteomes" id="UP000244978">
    <property type="component" value="Unassembled WGS sequence"/>
</dbReference>
<dbReference type="PROSITE" id="PS51078">
    <property type="entry name" value="ICLR_ED"/>
    <property type="match status" value="1"/>
</dbReference>
<evidence type="ECO:0000259" key="5">
    <source>
        <dbReference type="PROSITE" id="PS51078"/>
    </source>
</evidence>
<dbReference type="InterPro" id="IPR036388">
    <property type="entry name" value="WH-like_DNA-bd_sf"/>
</dbReference>
<dbReference type="InterPro" id="IPR005471">
    <property type="entry name" value="Tscrpt_reg_IclR_N"/>
</dbReference>
<dbReference type="InterPro" id="IPR036390">
    <property type="entry name" value="WH_DNA-bd_sf"/>
</dbReference>
<dbReference type="Gene3D" id="1.10.10.10">
    <property type="entry name" value="Winged helix-like DNA-binding domain superfamily/Winged helix DNA-binding domain"/>
    <property type="match status" value="1"/>
</dbReference>
<dbReference type="AlphaFoldDB" id="A0A2U1SXB7"/>
<dbReference type="EMBL" id="QEEX01000002">
    <property type="protein sequence ID" value="PWB96232.1"/>
    <property type="molecule type" value="Genomic_DNA"/>
</dbReference>
<dbReference type="Pfam" id="PF09339">
    <property type="entry name" value="HTH_IclR"/>
    <property type="match status" value="1"/>
</dbReference>